<protein>
    <submittedName>
        <fullName evidence="1">Uncharacterized protein</fullName>
    </submittedName>
</protein>
<dbReference type="EMBL" id="JAUDFV010000147">
    <property type="protein sequence ID" value="KAL2720264.1"/>
    <property type="molecule type" value="Genomic_DNA"/>
</dbReference>
<reference evidence="1 2" key="1">
    <citation type="journal article" date="2024" name="Ann. Entomol. Soc. Am.">
        <title>Genomic analyses of the southern and eastern yellowjacket wasps (Hymenoptera: Vespidae) reveal evolutionary signatures of social life.</title>
        <authorList>
            <person name="Catto M.A."/>
            <person name="Caine P.B."/>
            <person name="Orr S.E."/>
            <person name="Hunt B.G."/>
            <person name="Goodisman M.A.D."/>
        </authorList>
    </citation>
    <scope>NUCLEOTIDE SEQUENCE [LARGE SCALE GENOMIC DNA]</scope>
    <source>
        <strain evidence="1">233</strain>
        <tissue evidence="1">Head and thorax</tissue>
    </source>
</reference>
<name>A0ABD2AI13_VESSQ</name>
<evidence type="ECO:0000313" key="2">
    <source>
        <dbReference type="Proteomes" id="UP001607302"/>
    </source>
</evidence>
<dbReference type="Pfam" id="PF24664">
    <property type="entry name" value="Monjiviricetes_fusion"/>
    <property type="match status" value="1"/>
</dbReference>
<organism evidence="1 2">
    <name type="scientific">Vespula squamosa</name>
    <name type="common">Southern yellow jacket</name>
    <name type="synonym">Wasp</name>
    <dbReference type="NCBI Taxonomy" id="30214"/>
    <lineage>
        <taxon>Eukaryota</taxon>
        <taxon>Metazoa</taxon>
        <taxon>Ecdysozoa</taxon>
        <taxon>Arthropoda</taxon>
        <taxon>Hexapoda</taxon>
        <taxon>Insecta</taxon>
        <taxon>Pterygota</taxon>
        <taxon>Neoptera</taxon>
        <taxon>Endopterygota</taxon>
        <taxon>Hymenoptera</taxon>
        <taxon>Apocrita</taxon>
        <taxon>Aculeata</taxon>
        <taxon>Vespoidea</taxon>
        <taxon>Vespidae</taxon>
        <taxon>Vespinae</taxon>
        <taxon>Vespula</taxon>
    </lineage>
</organism>
<proteinExistence type="predicted"/>
<dbReference type="Proteomes" id="UP001607302">
    <property type="component" value="Unassembled WGS sequence"/>
</dbReference>
<keyword evidence="2" id="KW-1185">Reference proteome</keyword>
<accession>A0ABD2AI13</accession>
<sequence>MANTIISSMSVGNSTPRCMKVTQHLGYGGPVINDLKINSTTMRPITLAGTIGIGHIKYDVEKLHWKHSPKFEKNYIKTRNNELLFLMPKSTLIIRFCTERGCGISLSVLYRIEDSWIQFLLKPMETLILAPLASNEIYTEKEIEELKEHIMFSIERPTELNDLAKSYSRQIVTSETTSIYNLIDEKASRKIVQSTIDHKPSNVLTIVSITSKCRASNKSDILTTKKPHLDHPKLTRNLCIIPAIQSKTGQQKRTIYSKSLSELWKCFLYKLLHLNT</sequence>
<gene>
    <name evidence="1" type="ORF">V1478_010530</name>
</gene>
<evidence type="ECO:0000313" key="1">
    <source>
        <dbReference type="EMBL" id="KAL2720264.1"/>
    </source>
</evidence>
<comment type="caution">
    <text evidence="1">The sequence shown here is derived from an EMBL/GenBank/DDBJ whole genome shotgun (WGS) entry which is preliminary data.</text>
</comment>
<dbReference type="AlphaFoldDB" id="A0ABD2AI13"/>